<gene>
    <name evidence="1" type="ORF">IE53DRAFT_271276</name>
</gene>
<organism evidence="1 2">
    <name type="scientific">Violaceomyces palustris</name>
    <dbReference type="NCBI Taxonomy" id="1673888"/>
    <lineage>
        <taxon>Eukaryota</taxon>
        <taxon>Fungi</taxon>
        <taxon>Dikarya</taxon>
        <taxon>Basidiomycota</taxon>
        <taxon>Ustilaginomycotina</taxon>
        <taxon>Ustilaginomycetes</taxon>
        <taxon>Violaceomycetales</taxon>
        <taxon>Violaceomycetaceae</taxon>
        <taxon>Violaceomyces</taxon>
    </lineage>
</organism>
<dbReference type="EMBL" id="KZ820547">
    <property type="protein sequence ID" value="PWN47099.1"/>
    <property type="molecule type" value="Genomic_DNA"/>
</dbReference>
<evidence type="ECO:0000313" key="1">
    <source>
        <dbReference type="EMBL" id="PWN47099.1"/>
    </source>
</evidence>
<sequence length="829" mass="89182">MNSITYLDSVLSRSFNTDNSGSNSNSSSNNATPNPSPRRPTKASSSNNLKSRSSSHLPDLRGFEDGYGRESLEPASSVSATSSPNPKSKDKTNARLRRTGSTPAGVYSSHPNGSEENLSRPARWSGLWSLAGWLDPTATPPSDPTSSQPATQPAVNRARRMPSLDDLLIGGSSLANKPIIKAQQRRSASSGNRPAGRESEPERGGRLATGRRPAYRDLADLVIAGRNRNSSALADDDDDEDEDDGGHDDEPSSESSSLEEDPESMIRYDDQGVQVGSETQAEAAEEEQVEEEEKAAALRSSEREEDEEVDQSLLPSLGSSTPLSNRVLADPVADVRGDPSDSWPVSTPSDPPPSSFPQEGIDGEPSSKDTAGGEESWGGVEAQTVLRHGSAQGNDEGLPPSLEYDEGGREEETHDTAGGQSEAPQRTGSVTRRVRRSRPGTVESSSSAESSISSSSSSSPSSSTSGSPRYRTATSSVSNLAPNETSTAMPLEERSLSDAAGWMGGVEDTGSIVDAQTLIRRRFTVWMGLRKALLALLDAILAVLLFPIHLARSRWIRRDGYGRVRNEQGRSGGAGWSEGKIQDHARDRDEKGGEGEGHEGMEASHDGSKPRRRASSIRFASQSPGGVRQRSVEKRRPRTPRPDDVPTPDPSLLGSTPVGSSGDGSDEAGRGRFDSAFGKEISRRRGDWEPFSSSSSSSASCSSGSSSTSDEEPVTEEQAIAREERRRRRRMRRRRAGGESRLDSGSNEEGKDENTDLGEENEKVKGEGEEDLGWNPKVMSRKPSKSKLLPNPHPIDPMLVGNKDAKPIDEEKAMLEAMQASERSLRVRR</sequence>
<evidence type="ECO:0000313" key="2">
    <source>
        <dbReference type="Proteomes" id="UP000245626"/>
    </source>
</evidence>
<reference evidence="1 2" key="1">
    <citation type="journal article" date="2018" name="Mol. Biol. Evol.">
        <title>Broad Genomic Sampling Reveals a Smut Pathogenic Ancestry of the Fungal Clade Ustilaginomycotina.</title>
        <authorList>
            <person name="Kijpornyongpan T."/>
            <person name="Mondo S.J."/>
            <person name="Barry K."/>
            <person name="Sandor L."/>
            <person name="Lee J."/>
            <person name="Lipzen A."/>
            <person name="Pangilinan J."/>
            <person name="LaButti K."/>
            <person name="Hainaut M."/>
            <person name="Henrissat B."/>
            <person name="Grigoriev I.V."/>
            <person name="Spatafora J.W."/>
            <person name="Aime M.C."/>
        </authorList>
    </citation>
    <scope>NUCLEOTIDE SEQUENCE [LARGE SCALE GENOMIC DNA]</scope>
    <source>
        <strain evidence="1 2">SA 807</strain>
    </source>
</reference>
<proteinExistence type="predicted"/>
<keyword evidence="2" id="KW-1185">Reference proteome</keyword>
<accession>A0ACD0NMT4</accession>
<dbReference type="Proteomes" id="UP000245626">
    <property type="component" value="Unassembled WGS sequence"/>
</dbReference>
<name>A0ACD0NMT4_9BASI</name>
<protein>
    <submittedName>
        <fullName evidence="1">Uncharacterized protein</fullName>
    </submittedName>
</protein>